<keyword evidence="3" id="KW-1185">Reference proteome</keyword>
<dbReference type="InterPro" id="IPR053181">
    <property type="entry name" value="EcdB-like_regulator"/>
</dbReference>
<evidence type="ECO:0000256" key="1">
    <source>
        <dbReference type="SAM" id="MobiDB-lite"/>
    </source>
</evidence>
<protein>
    <recommendedName>
        <fullName evidence="4">Transcription factor domain-containing protein</fullName>
    </recommendedName>
</protein>
<evidence type="ECO:0000313" key="3">
    <source>
        <dbReference type="Proteomes" id="UP001583186"/>
    </source>
</evidence>
<dbReference type="PANTHER" id="PTHR47785:SF6">
    <property type="entry name" value="ZN(II)2CYS6 TRANSCRIPTION FACTOR (EUROFUNG)"/>
    <property type="match status" value="1"/>
</dbReference>
<gene>
    <name evidence="2" type="ORF">Sste5346_001495</name>
</gene>
<dbReference type="PANTHER" id="PTHR47785">
    <property type="entry name" value="ZN(II)2CYS6 TRANSCRIPTION FACTOR (EUROFUNG)-RELATED-RELATED"/>
    <property type="match status" value="1"/>
</dbReference>
<comment type="caution">
    <text evidence="2">The sequence shown here is derived from an EMBL/GenBank/DDBJ whole genome shotgun (WGS) entry which is preliminary data.</text>
</comment>
<feature type="non-terminal residue" evidence="2">
    <location>
        <position position="1"/>
    </location>
</feature>
<dbReference type="Proteomes" id="UP001583186">
    <property type="component" value="Unassembled WGS sequence"/>
</dbReference>
<evidence type="ECO:0000313" key="2">
    <source>
        <dbReference type="EMBL" id="KAL1901792.1"/>
    </source>
</evidence>
<organism evidence="2 3">
    <name type="scientific">Sporothrix stenoceras</name>
    <dbReference type="NCBI Taxonomy" id="5173"/>
    <lineage>
        <taxon>Eukaryota</taxon>
        <taxon>Fungi</taxon>
        <taxon>Dikarya</taxon>
        <taxon>Ascomycota</taxon>
        <taxon>Pezizomycotina</taxon>
        <taxon>Sordariomycetes</taxon>
        <taxon>Sordariomycetidae</taxon>
        <taxon>Ophiostomatales</taxon>
        <taxon>Ophiostomataceae</taxon>
        <taxon>Sporothrix</taxon>
    </lineage>
</organism>
<sequence>PQMQTQLPMQMPTAAATVSMSNAAALSFPATIAQMALQLEDWRGMLPPHLRWQELRPADFPNADASTDLVVVDNNASIDEDMAPPSATSTASPTTSSTSASLSASMSGAASIPSSATSAAAPPTATMFSADLDATPIAYPFALDLQVALLRSRYYYTKYLVYKPCLYKAMHHPAQLSHDDAAGAAACLQACLSWPVAMSPTCAHKRLVPCLFFYTQNFLGVLLVLRLAQQLPILQRITSTLCGGERFARAARATTALCIAWMRDLRGVDRAAEWAWAVVQALYNVE</sequence>
<feature type="compositionally biased region" description="Low complexity" evidence="1">
    <location>
        <begin position="83"/>
        <end position="100"/>
    </location>
</feature>
<name>A0ABR3ZNI0_9PEZI</name>
<feature type="region of interest" description="Disordered" evidence="1">
    <location>
        <begin position="80"/>
        <end position="100"/>
    </location>
</feature>
<accession>A0ABR3ZNI0</accession>
<dbReference type="EMBL" id="JAWCUI010000006">
    <property type="protein sequence ID" value="KAL1901792.1"/>
    <property type="molecule type" value="Genomic_DNA"/>
</dbReference>
<evidence type="ECO:0008006" key="4">
    <source>
        <dbReference type="Google" id="ProtNLM"/>
    </source>
</evidence>
<reference evidence="2 3" key="1">
    <citation type="journal article" date="2024" name="IMA Fungus">
        <title>IMA Genome - F19 : A genome assembly and annotation guide to empower mycologists, including annotated draft genome sequences of Ceratocystis pirilliformis, Diaporthe australafricana, Fusarium ophioides, Paecilomyces lecythidis, and Sporothrix stenoceras.</title>
        <authorList>
            <person name="Aylward J."/>
            <person name="Wilson A.M."/>
            <person name="Visagie C.M."/>
            <person name="Spraker J."/>
            <person name="Barnes I."/>
            <person name="Buitendag C."/>
            <person name="Ceriani C."/>
            <person name="Del Mar Angel L."/>
            <person name="du Plessis D."/>
            <person name="Fuchs T."/>
            <person name="Gasser K."/>
            <person name="Kramer D."/>
            <person name="Li W."/>
            <person name="Munsamy K."/>
            <person name="Piso A."/>
            <person name="Price J.L."/>
            <person name="Sonnekus B."/>
            <person name="Thomas C."/>
            <person name="van der Nest A."/>
            <person name="van Dijk A."/>
            <person name="van Heerden A."/>
            <person name="van Vuuren N."/>
            <person name="Yilmaz N."/>
            <person name="Duong T.A."/>
            <person name="van der Merwe N.A."/>
            <person name="Wingfield M.J."/>
            <person name="Wingfield B.D."/>
        </authorList>
    </citation>
    <scope>NUCLEOTIDE SEQUENCE [LARGE SCALE GENOMIC DNA]</scope>
    <source>
        <strain evidence="2 3">CMW 5346</strain>
    </source>
</reference>
<proteinExistence type="predicted"/>